<evidence type="ECO:0000313" key="9">
    <source>
        <dbReference type="EMBL" id="MBM3332496.1"/>
    </source>
</evidence>
<dbReference type="Gene3D" id="3.10.310.30">
    <property type="match status" value="1"/>
</dbReference>
<dbReference type="GO" id="GO:0003676">
    <property type="term" value="F:nucleic acid binding"/>
    <property type="evidence" value="ECO:0007669"/>
    <property type="project" value="InterPro"/>
</dbReference>
<dbReference type="PANTHER" id="PTHR30255:SF2">
    <property type="entry name" value="SINGLE-STRANDED-DNA-SPECIFIC EXONUCLEASE RECJ"/>
    <property type="match status" value="1"/>
</dbReference>
<evidence type="ECO:0000256" key="1">
    <source>
        <dbReference type="ARBA" id="ARBA00005915"/>
    </source>
</evidence>
<name>A0A937XJ07_UNCW3</name>
<dbReference type="AlphaFoldDB" id="A0A937XJ07"/>
<evidence type="ECO:0000313" key="10">
    <source>
        <dbReference type="Proteomes" id="UP000779900"/>
    </source>
</evidence>
<dbReference type="PANTHER" id="PTHR30255">
    <property type="entry name" value="SINGLE-STRANDED-DNA-SPECIFIC EXONUCLEASE RECJ"/>
    <property type="match status" value="1"/>
</dbReference>
<evidence type="ECO:0000256" key="4">
    <source>
        <dbReference type="ARBA" id="ARBA00022801"/>
    </source>
</evidence>
<evidence type="ECO:0000256" key="3">
    <source>
        <dbReference type="ARBA" id="ARBA00022722"/>
    </source>
</evidence>
<protein>
    <recommendedName>
        <fullName evidence="2">Single-stranded-DNA-specific exonuclease RecJ</fullName>
    </recommendedName>
</protein>
<comment type="caution">
    <text evidence="9">The sequence shown here is derived from an EMBL/GenBank/DDBJ whole genome shotgun (WGS) entry which is preliminary data.</text>
</comment>
<gene>
    <name evidence="9" type="ORF">FJY68_11725</name>
</gene>
<dbReference type="InterPro" id="IPR051673">
    <property type="entry name" value="SSDNA_exonuclease_RecJ"/>
</dbReference>
<dbReference type="Pfam" id="PF01368">
    <property type="entry name" value="DHH"/>
    <property type="match status" value="1"/>
</dbReference>
<dbReference type="Pfam" id="PF02272">
    <property type="entry name" value="DHHA1"/>
    <property type="match status" value="1"/>
</dbReference>
<evidence type="ECO:0000259" key="8">
    <source>
        <dbReference type="Pfam" id="PF17768"/>
    </source>
</evidence>
<organism evidence="9 10">
    <name type="scientific">candidate division WOR-3 bacterium</name>
    <dbReference type="NCBI Taxonomy" id="2052148"/>
    <lineage>
        <taxon>Bacteria</taxon>
        <taxon>Bacteria division WOR-3</taxon>
    </lineage>
</organism>
<evidence type="ECO:0000256" key="2">
    <source>
        <dbReference type="ARBA" id="ARBA00019841"/>
    </source>
</evidence>
<feature type="domain" description="RecJ OB" evidence="8">
    <location>
        <begin position="484"/>
        <end position="591"/>
    </location>
</feature>
<keyword evidence="3" id="KW-0540">Nuclease</keyword>
<dbReference type="GO" id="GO:0004527">
    <property type="term" value="F:exonuclease activity"/>
    <property type="evidence" value="ECO:0007669"/>
    <property type="project" value="UniProtKB-KW"/>
</dbReference>
<dbReference type="Proteomes" id="UP000779900">
    <property type="component" value="Unassembled WGS sequence"/>
</dbReference>
<feature type="domain" description="DDH" evidence="6">
    <location>
        <begin position="84"/>
        <end position="259"/>
    </location>
</feature>
<proteinExistence type="inferred from homology"/>
<reference evidence="9" key="1">
    <citation type="submission" date="2019-03" db="EMBL/GenBank/DDBJ databases">
        <title>Lake Tanganyika Metagenome-Assembled Genomes (MAGs).</title>
        <authorList>
            <person name="Tran P."/>
        </authorList>
    </citation>
    <scope>NUCLEOTIDE SEQUENCE</scope>
    <source>
        <strain evidence="9">K_DeepCast_150m_m2_040</strain>
    </source>
</reference>
<sequence>MPAVRPTHHWRLPTQTESDLLSLGRELELPELVVNLLRRRGYSTADDIRAFLDPSPARLRKPELLPDIVPATERIIAAIKRRERILIYGDYDVDGVTGTVLLVSVLGRLGADVIYYLPHREAEGYGFSAQGLGFAAERGAKLIVTNDCGSNDHATLAAARDAGIDVIVTDHHEVAAGRSQKAERRIQKSEVPETESAICDLHSAKPMALVNPKRADSKYPFRELAGVGVAFKLAWSVLSALGRPKQELIALLDLVGLGTIADIVPLTDENRVLARIGLNAIRQSPRPGFQALLKVAGIADKPLTGYSVGFMLAPRLNAAGRVGHAELAARLLLTGDKAEAATLAAELDSLNRSRQSLEERILAQATTLVETGRLADRKTIVVAAEGWHEGVIGIVAAKLVDRFSRPCIVVALKGEKGKGSGRSVTGFNLHAALAACSGHLLAFGGHKYAAGLSVTREDLAGFSSALAAYADGFPEEVFEPTLHIDAVAPIEKIDDAFVTALEKFEPFGPDNASPLLASLGIEVVGYPRKVGKNHLKLSVRSGERTLEAIAWGRSAEITNLEAGTGSRLDICYTVGRNTYGGRTATQLTLRDFRTAEGNDEFRSSNSDSNP</sequence>
<dbReference type="InterPro" id="IPR041122">
    <property type="entry name" value="RecJ_OB"/>
</dbReference>
<accession>A0A937XJ07</accession>
<dbReference type="InterPro" id="IPR003156">
    <property type="entry name" value="DHHA1_dom"/>
</dbReference>
<feature type="domain" description="DHHA1" evidence="7">
    <location>
        <begin position="380"/>
        <end position="468"/>
    </location>
</feature>
<dbReference type="Gene3D" id="3.90.1640.30">
    <property type="match status" value="1"/>
</dbReference>
<comment type="similarity">
    <text evidence="1">Belongs to the RecJ family.</text>
</comment>
<evidence type="ECO:0000259" key="7">
    <source>
        <dbReference type="Pfam" id="PF02272"/>
    </source>
</evidence>
<keyword evidence="5 9" id="KW-0269">Exonuclease</keyword>
<dbReference type="Pfam" id="PF17768">
    <property type="entry name" value="RecJ_OB"/>
    <property type="match status" value="1"/>
</dbReference>
<dbReference type="SUPFAM" id="SSF64182">
    <property type="entry name" value="DHH phosphoesterases"/>
    <property type="match status" value="1"/>
</dbReference>
<dbReference type="EMBL" id="VGIR01000094">
    <property type="protein sequence ID" value="MBM3332496.1"/>
    <property type="molecule type" value="Genomic_DNA"/>
</dbReference>
<evidence type="ECO:0000256" key="5">
    <source>
        <dbReference type="ARBA" id="ARBA00022839"/>
    </source>
</evidence>
<dbReference type="InterPro" id="IPR038763">
    <property type="entry name" value="DHH_sf"/>
</dbReference>
<keyword evidence="4" id="KW-0378">Hydrolase</keyword>
<dbReference type="InterPro" id="IPR001667">
    <property type="entry name" value="DDH_dom"/>
</dbReference>
<evidence type="ECO:0000259" key="6">
    <source>
        <dbReference type="Pfam" id="PF01368"/>
    </source>
</evidence>